<comment type="caution">
    <text evidence="1">The sequence shown here is derived from an EMBL/GenBank/DDBJ whole genome shotgun (WGS) entry which is preliminary data.</text>
</comment>
<keyword evidence="2" id="KW-1185">Reference proteome</keyword>
<evidence type="ECO:0000313" key="2">
    <source>
        <dbReference type="Proteomes" id="UP001595699"/>
    </source>
</evidence>
<dbReference type="Proteomes" id="UP001595699">
    <property type="component" value="Unassembled WGS sequence"/>
</dbReference>
<evidence type="ECO:0008006" key="3">
    <source>
        <dbReference type="Google" id="ProtNLM"/>
    </source>
</evidence>
<proteinExistence type="predicted"/>
<evidence type="ECO:0000313" key="1">
    <source>
        <dbReference type="EMBL" id="MFC3761911.1"/>
    </source>
</evidence>
<organism evidence="1 2">
    <name type="scientific">Tenggerimyces flavus</name>
    <dbReference type="NCBI Taxonomy" id="1708749"/>
    <lineage>
        <taxon>Bacteria</taxon>
        <taxon>Bacillati</taxon>
        <taxon>Actinomycetota</taxon>
        <taxon>Actinomycetes</taxon>
        <taxon>Propionibacteriales</taxon>
        <taxon>Nocardioidaceae</taxon>
        <taxon>Tenggerimyces</taxon>
    </lineage>
</organism>
<name>A0ABV7Y9B6_9ACTN</name>
<gene>
    <name evidence="1" type="ORF">ACFOUW_13805</name>
</gene>
<dbReference type="EMBL" id="JBHRZH010000011">
    <property type="protein sequence ID" value="MFC3761911.1"/>
    <property type="molecule type" value="Genomic_DNA"/>
</dbReference>
<sequence length="52" mass="5687">MATTTKAKTAPDLTAEIVNLTRVRKAPTLRDSVDRLTERAVAESWSPTCNAK</sequence>
<reference evidence="2" key="1">
    <citation type="journal article" date="2019" name="Int. J. Syst. Evol. Microbiol.">
        <title>The Global Catalogue of Microorganisms (GCM) 10K type strain sequencing project: providing services to taxonomists for standard genome sequencing and annotation.</title>
        <authorList>
            <consortium name="The Broad Institute Genomics Platform"/>
            <consortium name="The Broad Institute Genome Sequencing Center for Infectious Disease"/>
            <person name="Wu L."/>
            <person name="Ma J."/>
        </authorList>
    </citation>
    <scope>NUCLEOTIDE SEQUENCE [LARGE SCALE GENOMIC DNA]</scope>
    <source>
        <strain evidence="2">CGMCC 4.7241</strain>
    </source>
</reference>
<accession>A0ABV7Y9B6</accession>
<protein>
    <recommendedName>
        <fullName evidence="3">Nitroreductase</fullName>
    </recommendedName>
</protein>
<dbReference type="RefSeq" id="WP_205121379.1">
    <property type="nucleotide sequence ID" value="NZ_JAFBCM010000001.1"/>
</dbReference>